<evidence type="ECO:0000256" key="1">
    <source>
        <dbReference type="SAM" id="MobiDB-lite"/>
    </source>
</evidence>
<dbReference type="AlphaFoldDB" id="A0A7U2NQW4"/>
<dbReference type="OrthoDB" id="5382468at2759"/>
<keyword evidence="3" id="KW-1185">Reference proteome</keyword>
<feature type="region of interest" description="Disordered" evidence="1">
    <location>
        <begin position="304"/>
        <end position="325"/>
    </location>
</feature>
<evidence type="ECO:0008006" key="4">
    <source>
        <dbReference type="Google" id="ProtNLM"/>
    </source>
</evidence>
<gene>
    <name evidence="2" type="ORF">JI435_123720</name>
</gene>
<feature type="compositionally biased region" description="Polar residues" evidence="1">
    <location>
        <begin position="117"/>
        <end position="129"/>
    </location>
</feature>
<dbReference type="VEuPathDB" id="FungiDB:JI435_123720"/>
<dbReference type="EMBL" id="CP069044">
    <property type="protein sequence ID" value="QRD07170.1"/>
    <property type="molecule type" value="Genomic_DNA"/>
</dbReference>
<feature type="region of interest" description="Disordered" evidence="1">
    <location>
        <begin position="188"/>
        <end position="208"/>
    </location>
</feature>
<reference evidence="3" key="1">
    <citation type="journal article" date="2021" name="BMC Genomics">
        <title>Chromosome-level genome assembly and manually-curated proteome of model necrotroph Parastagonospora nodorum Sn15 reveals a genome-wide trove of candidate effector homologs, and redundancy of virulence-related functions within an accessory chromosome.</title>
        <authorList>
            <person name="Bertazzoni S."/>
            <person name="Jones D.A.B."/>
            <person name="Phan H.T."/>
            <person name="Tan K.-C."/>
            <person name="Hane J.K."/>
        </authorList>
    </citation>
    <scope>NUCLEOTIDE SEQUENCE [LARGE SCALE GENOMIC DNA]</scope>
    <source>
        <strain evidence="3">SN15 / ATCC MYA-4574 / FGSC 10173)</strain>
    </source>
</reference>
<feature type="region of interest" description="Disordered" evidence="1">
    <location>
        <begin position="105"/>
        <end position="129"/>
    </location>
</feature>
<dbReference type="InterPro" id="IPR035979">
    <property type="entry name" value="RBD_domain_sf"/>
</dbReference>
<accession>A0A7U2NQW4</accession>
<dbReference type="OMA" id="ENSMAPE"/>
<evidence type="ECO:0000313" key="2">
    <source>
        <dbReference type="EMBL" id="QRD07170.1"/>
    </source>
</evidence>
<evidence type="ECO:0000313" key="3">
    <source>
        <dbReference type="Proteomes" id="UP000663193"/>
    </source>
</evidence>
<dbReference type="SUPFAM" id="SSF54928">
    <property type="entry name" value="RNA-binding domain, RBD"/>
    <property type="match status" value="1"/>
</dbReference>
<dbReference type="InterPro" id="IPR012677">
    <property type="entry name" value="Nucleotide-bd_a/b_plait_sf"/>
</dbReference>
<dbReference type="GO" id="GO:0003676">
    <property type="term" value="F:nucleic acid binding"/>
    <property type="evidence" value="ECO:0007669"/>
    <property type="project" value="InterPro"/>
</dbReference>
<organism evidence="2 3">
    <name type="scientific">Phaeosphaeria nodorum (strain SN15 / ATCC MYA-4574 / FGSC 10173)</name>
    <name type="common">Glume blotch fungus</name>
    <name type="synonym">Parastagonospora nodorum</name>
    <dbReference type="NCBI Taxonomy" id="321614"/>
    <lineage>
        <taxon>Eukaryota</taxon>
        <taxon>Fungi</taxon>
        <taxon>Dikarya</taxon>
        <taxon>Ascomycota</taxon>
        <taxon>Pezizomycotina</taxon>
        <taxon>Dothideomycetes</taxon>
        <taxon>Pleosporomycetidae</taxon>
        <taxon>Pleosporales</taxon>
        <taxon>Pleosporineae</taxon>
        <taxon>Phaeosphaeriaceae</taxon>
        <taxon>Parastagonospora</taxon>
    </lineage>
</organism>
<name>A0A7U2NQW4_PHANO</name>
<dbReference type="Gene3D" id="3.30.70.330">
    <property type="match status" value="1"/>
</dbReference>
<feature type="compositionally biased region" description="Basic and acidic residues" evidence="1">
    <location>
        <begin position="306"/>
        <end position="325"/>
    </location>
</feature>
<protein>
    <recommendedName>
        <fullName evidence="4">RRM domain-containing protein</fullName>
    </recommendedName>
</protein>
<dbReference type="Proteomes" id="UP000663193">
    <property type="component" value="Chromosome 22"/>
</dbReference>
<proteinExistence type="predicted"/>
<sequence length="325" mass="35865">MATTFALTEPARDRIIRITNVHFHADEQFIVNIFEGFAIVDQFRTINTRTSTNSVLYILFKTIADRIRSTELNGLTIVDREIKIQPARNGNFTLNESETAFVRPATKKRSNRRFRTENSMAPETPGSPSATFVDSDFPALGPAPVTEDASLKAPAVSLPVAGNTTTTLVANETDFATAISNLTMTPEKDVEAQKDEHTGLRSRSDMREASDLASARDAIFDIPKKAAQISGDRLKPFVLAQLDGQPANVNMNIPPAPANKNWNLNGHDPNDRSKNMITPDDWCNLGRNSFRGVEAEQKAKNTNVDRLVKDDGGFGAKDNEKFTEQ</sequence>